<dbReference type="EMBL" id="JADGJH010001695">
    <property type="protein sequence ID" value="KAJ3110769.1"/>
    <property type="molecule type" value="Genomic_DNA"/>
</dbReference>
<dbReference type="Proteomes" id="UP001211907">
    <property type="component" value="Unassembled WGS sequence"/>
</dbReference>
<reference evidence="2" key="1">
    <citation type="submission" date="2020-05" db="EMBL/GenBank/DDBJ databases">
        <title>Phylogenomic resolution of chytrid fungi.</title>
        <authorList>
            <person name="Stajich J.E."/>
            <person name="Amses K."/>
            <person name="Simmons R."/>
            <person name="Seto K."/>
            <person name="Myers J."/>
            <person name="Bonds A."/>
            <person name="Quandt C.A."/>
            <person name="Barry K."/>
            <person name="Liu P."/>
            <person name="Grigoriev I."/>
            <person name="Longcore J.E."/>
            <person name="James T.Y."/>
        </authorList>
    </citation>
    <scope>NUCLEOTIDE SEQUENCE</scope>
    <source>
        <strain evidence="2">JEL0513</strain>
    </source>
</reference>
<organism evidence="2 3">
    <name type="scientific">Physocladia obscura</name>
    <dbReference type="NCBI Taxonomy" id="109957"/>
    <lineage>
        <taxon>Eukaryota</taxon>
        <taxon>Fungi</taxon>
        <taxon>Fungi incertae sedis</taxon>
        <taxon>Chytridiomycota</taxon>
        <taxon>Chytridiomycota incertae sedis</taxon>
        <taxon>Chytridiomycetes</taxon>
        <taxon>Chytridiales</taxon>
        <taxon>Chytriomycetaceae</taxon>
        <taxon>Physocladia</taxon>
    </lineage>
</organism>
<evidence type="ECO:0000256" key="1">
    <source>
        <dbReference type="SAM" id="MobiDB-lite"/>
    </source>
</evidence>
<evidence type="ECO:0000313" key="2">
    <source>
        <dbReference type="EMBL" id="KAJ3110769.1"/>
    </source>
</evidence>
<proteinExistence type="predicted"/>
<protein>
    <submittedName>
        <fullName evidence="2">Uncharacterized protein</fullName>
    </submittedName>
</protein>
<gene>
    <name evidence="2" type="ORF">HK100_002912</name>
</gene>
<dbReference type="AlphaFoldDB" id="A0AAD5SVL0"/>
<keyword evidence="3" id="KW-1185">Reference proteome</keyword>
<comment type="caution">
    <text evidence="2">The sequence shown here is derived from an EMBL/GenBank/DDBJ whole genome shotgun (WGS) entry which is preliminary data.</text>
</comment>
<sequence length="221" mass="25110">MTFQTTCNVRPSSRLRNTWFSTDEEDDQKMQEEPNLIENSPSPQMSHYSNTGSCKSNGAMNNSVQVSSPLTIKDQEYFLPHRRNAKTLVISDDGIQSRHKLEPSRRHEHEISAPKNTVEKRVKFSKPSNPLTETADSVVERQSAHDGACRRLDLQAQRSMNKKIALILQSVGTQELASAHAEVAVSNKRWRIRRLKQVKNNVLVFFGVNTRKDDGDLPNEI</sequence>
<evidence type="ECO:0000313" key="3">
    <source>
        <dbReference type="Proteomes" id="UP001211907"/>
    </source>
</evidence>
<feature type="region of interest" description="Disordered" evidence="1">
    <location>
        <begin position="17"/>
        <end position="62"/>
    </location>
</feature>
<accession>A0AAD5SVL0</accession>
<name>A0AAD5SVL0_9FUNG</name>
<feature type="compositionally biased region" description="Polar residues" evidence="1">
    <location>
        <begin position="37"/>
        <end position="62"/>
    </location>
</feature>